<dbReference type="Pfam" id="PF00106">
    <property type="entry name" value="adh_short"/>
    <property type="match status" value="1"/>
</dbReference>
<dbReference type="InterPro" id="IPR036291">
    <property type="entry name" value="NAD(P)-bd_dom_sf"/>
</dbReference>
<dbReference type="PRINTS" id="PR00080">
    <property type="entry name" value="SDRFAMILY"/>
</dbReference>
<evidence type="ECO:0000256" key="2">
    <source>
        <dbReference type="ARBA" id="ARBA00023002"/>
    </source>
</evidence>
<organism evidence="4 5">
    <name type="scientific">Alkalilimnicola ehrlichii</name>
    <dbReference type="NCBI Taxonomy" id="351052"/>
    <lineage>
        <taxon>Bacteria</taxon>
        <taxon>Pseudomonadati</taxon>
        <taxon>Pseudomonadota</taxon>
        <taxon>Gammaproteobacteria</taxon>
        <taxon>Chromatiales</taxon>
        <taxon>Ectothiorhodospiraceae</taxon>
        <taxon>Alkalilimnicola</taxon>
    </lineage>
</organism>
<dbReference type="EMBL" id="NFZW01000002">
    <property type="protein sequence ID" value="RFA38938.1"/>
    <property type="molecule type" value="Genomic_DNA"/>
</dbReference>
<evidence type="ECO:0000256" key="3">
    <source>
        <dbReference type="RuleBase" id="RU000363"/>
    </source>
</evidence>
<gene>
    <name evidence="4" type="ORF">CAL65_03300</name>
</gene>
<evidence type="ECO:0000313" key="4">
    <source>
        <dbReference type="EMBL" id="RFA38938.1"/>
    </source>
</evidence>
<accession>A0A3E0X0Y8</accession>
<name>A0A3E0X0Y8_9GAMM</name>
<sequence length="280" mass="30442">MSKTWFITGASTGFGRSLTEKLLARGDRVAATSRNARALDGLIERYGDRLWVAALDVRDPQAVRKTLARAFAELGRIDTIVSNAGYGVLGAAEETTDTQLRDIVETNLIGSIVLIRSALPYLREQGGGRVLQVSSEGGQIAYPGFSLYHATKWGIEGFVETLAKELVTFGIRFTLVEPGPARTDFGRSLVYPEPIAAYDATPAHQTRDALLSGDWVIAGDPERMTDAMIAVADQPDPPLRLVLGGTSYHAVRDALSARLDELEAQRETAFSTDYPEEELV</sequence>
<dbReference type="OrthoDB" id="9790785at2"/>
<keyword evidence="5" id="KW-1185">Reference proteome</keyword>
<proteinExistence type="inferred from homology"/>
<dbReference type="CDD" id="cd05374">
    <property type="entry name" value="17beta-HSD-like_SDR_c"/>
    <property type="match status" value="1"/>
</dbReference>
<comment type="similarity">
    <text evidence="1 3">Belongs to the short-chain dehydrogenases/reductases (SDR) family.</text>
</comment>
<evidence type="ECO:0000256" key="1">
    <source>
        <dbReference type="ARBA" id="ARBA00006484"/>
    </source>
</evidence>
<dbReference type="SUPFAM" id="SSF51735">
    <property type="entry name" value="NAD(P)-binding Rossmann-fold domains"/>
    <property type="match status" value="1"/>
</dbReference>
<comment type="caution">
    <text evidence="4">The sequence shown here is derived from an EMBL/GenBank/DDBJ whole genome shotgun (WGS) entry which is preliminary data.</text>
</comment>
<dbReference type="PRINTS" id="PR00081">
    <property type="entry name" value="GDHRDH"/>
</dbReference>
<dbReference type="PANTHER" id="PTHR43976:SF16">
    <property type="entry name" value="SHORT-CHAIN DEHYDROGENASE_REDUCTASE FAMILY PROTEIN"/>
    <property type="match status" value="1"/>
</dbReference>
<dbReference type="Proteomes" id="UP000256763">
    <property type="component" value="Unassembled WGS sequence"/>
</dbReference>
<dbReference type="NCBIfam" id="NF005065">
    <property type="entry name" value="PRK06482.1"/>
    <property type="match status" value="1"/>
</dbReference>
<dbReference type="InterPro" id="IPR051911">
    <property type="entry name" value="SDR_oxidoreductase"/>
</dbReference>
<evidence type="ECO:0000313" key="5">
    <source>
        <dbReference type="Proteomes" id="UP000256763"/>
    </source>
</evidence>
<dbReference type="GO" id="GO:0016491">
    <property type="term" value="F:oxidoreductase activity"/>
    <property type="evidence" value="ECO:0007669"/>
    <property type="project" value="UniProtKB-KW"/>
</dbReference>
<protein>
    <submittedName>
        <fullName evidence="4">Short-chain dehydrogenase/reductase</fullName>
    </submittedName>
</protein>
<keyword evidence="2" id="KW-0560">Oxidoreductase</keyword>
<dbReference type="PANTHER" id="PTHR43976">
    <property type="entry name" value="SHORT CHAIN DEHYDROGENASE"/>
    <property type="match status" value="1"/>
</dbReference>
<dbReference type="RefSeq" id="WP_116300956.1">
    <property type="nucleotide sequence ID" value="NZ_NFZV01000002.1"/>
</dbReference>
<dbReference type="InterPro" id="IPR002347">
    <property type="entry name" value="SDR_fam"/>
</dbReference>
<dbReference type="Gene3D" id="3.40.50.720">
    <property type="entry name" value="NAD(P)-binding Rossmann-like Domain"/>
    <property type="match status" value="1"/>
</dbReference>
<dbReference type="AlphaFoldDB" id="A0A3E0X0Y8"/>
<reference evidence="5" key="1">
    <citation type="submission" date="2017-05" db="EMBL/GenBank/DDBJ databases">
        <authorList>
            <person name="Sharma S."/>
            <person name="Sidhu C."/>
            <person name="Pinnaka A.K."/>
        </authorList>
    </citation>
    <scope>NUCLEOTIDE SEQUENCE [LARGE SCALE GENOMIC DNA]</scope>
    <source>
        <strain evidence="5">AK93</strain>
    </source>
</reference>